<accession>A0A1V1P926</accession>
<dbReference type="Pfam" id="PF03308">
    <property type="entry name" value="MeaB"/>
    <property type="match status" value="1"/>
</dbReference>
<evidence type="ECO:0000259" key="6">
    <source>
        <dbReference type="SMART" id="SM00382"/>
    </source>
</evidence>
<keyword evidence="4" id="KW-0342">GTP-binding</keyword>
<dbReference type="GO" id="GO:0016301">
    <property type="term" value="F:kinase activity"/>
    <property type="evidence" value="ECO:0007669"/>
    <property type="project" value="UniProtKB-KW"/>
</dbReference>
<dbReference type="GO" id="GO:0003924">
    <property type="term" value="F:GTPase activity"/>
    <property type="evidence" value="ECO:0007669"/>
    <property type="project" value="InterPro"/>
</dbReference>
<reference evidence="8" key="1">
    <citation type="submission" date="2012-11" db="EMBL/GenBank/DDBJ databases">
        <authorList>
            <person name="Lucero-Rivera Y.E."/>
            <person name="Tovar-Ramirez D."/>
        </authorList>
    </citation>
    <scope>NUCLEOTIDE SEQUENCE [LARGE SCALE GENOMIC DNA]</scope>
    <source>
        <strain evidence="8">Araruama</strain>
    </source>
</reference>
<keyword evidence="5" id="KW-0143">Chaperone</keyword>
<dbReference type="AlphaFoldDB" id="A0A1V1P926"/>
<dbReference type="NCBIfam" id="TIGR00750">
    <property type="entry name" value="lao"/>
    <property type="match status" value="1"/>
</dbReference>
<evidence type="ECO:0000256" key="1">
    <source>
        <dbReference type="ARBA" id="ARBA00009625"/>
    </source>
</evidence>
<evidence type="ECO:0000256" key="4">
    <source>
        <dbReference type="ARBA" id="ARBA00023134"/>
    </source>
</evidence>
<sequence length="313" mass="33785">MKIWDQLITGTLNGNIRAMARLISKIEDRDEGWQNAMTQIYPHCGNAKVIGITGSPGAGKSTLTNAVTACLQKAGKSVGIIAVDPSSPFSGGAVLGDRLRMSEVGTLPGVYIRSMATRGMLGGLCQGARDVARILDAFGKDVVLIETVGVGQDEIEVVKTADMVLVVCVPGQGDGVQAIKAGIMEIADIYVVNKADRPGADAVVTDIQAMLELSEQLSEKNVPVLKTVASVHQGIDALLNAISLCLSHQTANEHFRQEQIREEILSLTQQMIFQSIYNQWQANGFLNRSIQDVIENKTDPYTLVNEYLKSLKF</sequence>
<keyword evidence="2" id="KW-0547">Nucleotide-binding</keyword>
<dbReference type="Proteomes" id="UP000189670">
    <property type="component" value="Unassembled WGS sequence"/>
</dbReference>
<keyword evidence="3" id="KW-0378">Hydrolase</keyword>
<keyword evidence="7" id="KW-0808">Transferase</keyword>
<dbReference type="SMART" id="SM00382">
    <property type="entry name" value="AAA"/>
    <property type="match status" value="1"/>
</dbReference>
<dbReference type="GO" id="GO:0005525">
    <property type="term" value="F:GTP binding"/>
    <property type="evidence" value="ECO:0007669"/>
    <property type="project" value="UniProtKB-KW"/>
</dbReference>
<keyword evidence="7" id="KW-0418">Kinase</keyword>
<gene>
    <name evidence="7" type="ORF">OMM_08219</name>
</gene>
<protein>
    <submittedName>
        <fullName evidence="7">LAO/AO transport system kinase</fullName>
    </submittedName>
</protein>
<proteinExistence type="inferred from homology"/>
<dbReference type="InterPro" id="IPR003593">
    <property type="entry name" value="AAA+_ATPase"/>
</dbReference>
<evidence type="ECO:0000313" key="7">
    <source>
        <dbReference type="EMBL" id="ETR71284.1"/>
    </source>
</evidence>
<dbReference type="InterPro" id="IPR052040">
    <property type="entry name" value="GTPase/Isobutyryl-CoA_mutase"/>
</dbReference>
<name>A0A1V1P926_9BACT</name>
<comment type="caution">
    <text evidence="7">The sequence shown here is derived from an EMBL/GenBank/DDBJ whole genome shotgun (WGS) entry which is preliminary data.</text>
</comment>
<comment type="similarity">
    <text evidence="1">Belongs to the SIMIBI class G3E GTPase family. ArgK/MeaB subfamily.</text>
</comment>
<evidence type="ECO:0000256" key="5">
    <source>
        <dbReference type="ARBA" id="ARBA00023186"/>
    </source>
</evidence>
<dbReference type="EMBL" id="ATBP01000291">
    <property type="protein sequence ID" value="ETR71284.1"/>
    <property type="molecule type" value="Genomic_DNA"/>
</dbReference>
<organism evidence="7 8">
    <name type="scientific">Candidatus Magnetoglobus multicellularis str. Araruama</name>
    <dbReference type="NCBI Taxonomy" id="890399"/>
    <lineage>
        <taxon>Bacteria</taxon>
        <taxon>Pseudomonadati</taxon>
        <taxon>Thermodesulfobacteriota</taxon>
        <taxon>Desulfobacteria</taxon>
        <taxon>Desulfobacterales</taxon>
        <taxon>Desulfobacteraceae</taxon>
        <taxon>Candidatus Magnetoglobus</taxon>
    </lineage>
</organism>
<dbReference type="PANTHER" id="PTHR43087:SF1">
    <property type="entry name" value="LAO_AO TRANSPORT SYSTEM ATPASE"/>
    <property type="match status" value="1"/>
</dbReference>
<evidence type="ECO:0000256" key="3">
    <source>
        <dbReference type="ARBA" id="ARBA00022801"/>
    </source>
</evidence>
<dbReference type="Gene3D" id="3.40.50.300">
    <property type="entry name" value="P-loop containing nucleotide triphosphate hydrolases"/>
    <property type="match status" value="1"/>
</dbReference>
<evidence type="ECO:0000256" key="2">
    <source>
        <dbReference type="ARBA" id="ARBA00022741"/>
    </source>
</evidence>
<feature type="domain" description="AAA+ ATPase" evidence="6">
    <location>
        <begin position="46"/>
        <end position="197"/>
    </location>
</feature>
<dbReference type="CDD" id="cd03114">
    <property type="entry name" value="MMAA-like"/>
    <property type="match status" value="1"/>
</dbReference>
<dbReference type="PANTHER" id="PTHR43087">
    <property type="entry name" value="LYSINE/ARGININE/ORNITHINE TRANSPORT SYSTEM KINASE"/>
    <property type="match status" value="1"/>
</dbReference>
<evidence type="ECO:0000313" key="8">
    <source>
        <dbReference type="Proteomes" id="UP000189670"/>
    </source>
</evidence>
<dbReference type="InterPro" id="IPR005129">
    <property type="entry name" value="GTPase_ArgK"/>
</dbReference>
<dbReference type="SUPFAM" id="SSF52540">
    <property type="entry name" value="P-loop containing nucleoside triphosphate hydrolases"/>
    <property type="match status" value="1"/>
</dbReference>
<dbReference type="InterPro" id="IPR027417">
    <property type="entry name" value="P-loop_NTPase"/>
</dbReference>